<organism evidence="5 6">
    <name type="scientific">Obba rivulosa</name>
    <dbReference type="NCBI Taxonomy" id="1052685"/>
    <lineage>
        <taxon>Eukaryota</taxon>
        <taxon>Fungi</taxon>
        <taxon>Dikarya</taxon>
        <taxon>Basidiomycota</taxon>
        <taxon>Agaricomycotina</taxon>
        <taxon>Agaricomycetes</taxon>
        <taxon>Polyporales</taxon>
        <taxon>Gelatoporiaceae</taxon>
        <taxon>Obba</taxon>
    </lineage>
</organism>
<reference evidence="5 6" key="1">
    <citation type="submission" date="2016-07" db="EMBL/GenBank/DDBJ databases">
        <title>Draft genome of the white-rot fungus Obba rivulosa 3A-2.</title>
        <authorList>
            <consortium name="DOE Joint Genome Institute"/>
            <person name="Miettinen O."/>
            <person name="Riley R."/>
            <person name="Acob R."/>
            <person name="Barry K."/>
            <person name="Cullen D."/>
            <person name="De Vries R."/>
            <person name="Hainaut M."/>
            <person name="Hatakka A."/>
            <person name="Henrissat B."/>
            <person name="Hilden K."/>
            <person name="Kuo R."/>
            <person name="Labutti K."/>
            <person name="Lipzen A."/>
            <person name="Makela M.R."/>
            <person name="Sandor L."/>
            <person name="Spatafora J.W."/>
            <person name="Grigoriev I.V."/>
            <person name="Hibbett D.S."/>
        </authorList>
    </citation>
    <scope>NUCLEOTIDE SEQUENCE [LARGE SCALE GENOMIC DNA]</scope>
    <source>
        <strain evidence="5 6">3A-2</strain>
    </source>
</reference>
<dbReference type="SUPFAM" id="SSF52540">
    <property type="entry name" value="P-loop containing nucleoside triphosphate hydrolases"/>
    <property type="match status" value="1"/>
</dbReference>
<feature type="compositionally biased region" description="Polar residues" evidence="3">
    <location>
        <begin position="25"/>
        <end position="60"/>
    </location>
</feature>
<evidence type="ECO:0000313" key="5">
    <source>
        <dbReference type="EMBL" id="OCH93114.1"/>
    </source>
</evidence>
<protein>
    <submittedName>
        <fullName evidence="5">P-loop containing nucleoside triphosphate hydrolase protein</fullName>
    </submittedName>
</protein>
<dbReference type="CDD" id="cd00009">
    <property type="entry name" value="AAA"/>
    <property type="match status" value="1"/>
</dbReference>
<dbReference type="GO" id="GO:0016887">
    <property type="term" value="F:ATP hydrolysis activity"/>
    <property type="evidence" value="ECO:0007669"/>
    <property type="project" value="InterPro"/>
</dbReference>
<evidence type="ECO:0000256" key="1">
    <source>
        <dbReference type="ARBA" id="ARBA00006184"/>
    </source>
</evidence>
<feature type="compositionally biased region" description="Polar residues" evidence="3">
    <location>
        <begin position="1"/>
        <end position="10"/>
    </location>
</feature>
<feature type="compositionally biased region" description="Polar residues" evidence="3">
    <location>
        <begin position="591"/>
        <end position="600"/>
    </location>
</feature>
<dbReference type="SMART" id="SM00382">
    <property type="entry name" value="AAA"/>
    <property type="match status" value="1"/>
</dbReference>
<dbReference type="InterPro" id="IPR050311">
    <property type="entry name" value="ORC1/CDC6"/>
</dbReference>
<keyword evidence="2" id="KW-0235">DNA replication</keyword>
<name>A0A8E2DNI9_9APHY</name>
<dbReference type="GO" id="GO:0006270">
    <property type="term" value="P:DNA replication initiation"/>
    <property type="evidence" value="ECO:0007669"/>
    <property type="project" value="TreeGrafter"/>
</dbReference>
<evidence type="ECO:0000259" key="4">
    <source>
        <dbReference type="SMART" id="SM00382"/>
    </source>
</evidence>
<dbReference type="EMBL" id="KV722359">
    <property type="protein sequence ID" value="OCH93114.1"/>
    <property type="molecule type" value="Genomic_DNA"/>
</dbReference>
<dbReference type="InterPro" id="IPR049945">
    <property type="entry name" value="AAA_22"/>
</dbReference>
<dbReference type="InterPro" id="IPR027417">
    <property type="entry name" value="P-loop_NTPase"/>
</dbReference>
<proteinExistence type="inferred from homology"/>
<evidence type="ECO:0000256" key="3">
    <source>
        <dbReference type="SAM" id="MobiDB-lite"/>
    </source>
</evidence>
<dbReference type="Pfam" id="PF13401">
    <property type="entry name" value="AAA_22"/>
    <property type="match status" value="1"/>
</dbReference>
<feature type="compositionally biased region" description="Low complexity" evidence="3">
    <location>
        <begin position="79"/>
        <end position="94"/>
    </location>
</feature>
<dbReference type="Gene3D" id="1.10.8.60">
    <property type="match status" value="1"/>
</dbReference>
<accession>A0A8E2DNI9</accession>
<gene>
    <name evidence="5" type="ORF">OBBRIDRAFT_885756</name>
</gene>
<keyword evidence="6" id="KW-1185">Reference proteome</keyword>
<comment type="similarity">
    <text evidence="1">Belongs to the CDC6/cdc18 family.</text>
</comment>
<dbReference type="Proteomes" id="UP000250043">
    <property type="component" value="Unassembled WGS sequence"/>
</dbReference>
<dbReference type="GO" id="GO:0005634">
    <property type="term" value="C:nucleus"/>
    <property type="evidence" value="ECO:0007669"/>
    <property type="project" value="TreeGrafter"/>
</dbReference>
<feature type="region of interest" description="Disordered" evidence="3">
    <location>
        <begin position="1"/>
        <end position="103"/>
    </location>
</feature>
<keyword evidence="5" id="KW-0378">Hydrolase</keyword>
<feature type="domain" description="AAA+ ATPase" evidence="4">
    <location>
        <begin position="181"/>
        <end position="350"/>
    </location>
</feature>
<feature type="region of interest" description="Disordered" evidence="3">
    <location>
        <begin position="576"/>
        <end position="600"/>
    </location>
</feature>
<dbReference type="InterPro" id="IPR003593">
    <property type="entry name" value="AAA+_ATPase"/>
</dbReference>
<dbReference type="GO" id="GO:0003688">
    <property type="term" value="F:DNA replication origin binding"/>
    <property type="evidence" value="ECO:0007669"/>
    <property type="project" value="TreeGrafter"/>
</dbReference>
<dbReference type="Gene3D" id="3.40.50.300">
    <property type="entry name" value="P-loop containing nucleotide triphosphate hydrolases"/>
    <property type="match status" value="1"/>
</dbReference>
<evidence type="ECO:0000256" key="2">
    <source>
        <dbReference type="ARBA" id="ARBA00022705"/>
    </source>
</evidence>
<sequence length="674" mass="71153">MQSTRVTRSSVLGKRPHQAAPEPSTPSSSRCEFTQTQNIPTPDSTPNPKRARTSTSGTDDGSNKENVPPFKGEVLGSPATRTRTLRRTSTGSATPSRTRNMPRRSASAIDLALSPYNPATVPLLAIPPSSPPSALPIHARARALLRPICNSVSNIAGRGEERELIREFIVSFLSQAPSCDDHPTLYVSGSPGTGKTALVNTVLRFLEAELKSHDATVVSVNCMALNGVDAIWDRLAEEFNSGSRVSKKGRKKARETSAQLVEMSLAQSSRKCILVLDELDHVASSSQALASLFALSQTFSSHIRVIGIANTHTLTSSSSAAISVQSLASVQTVHFAPYTPQQLLDILNARLAPLSEGEGQDVIEKVKKFLPTPTLTLLTKKVASQTGDVRAVFEVLRGAIDLAVASTSSDSLSTAPAVAPCHVLSALKAYAPAGSNSCAISMSSLPTPASTPVKRQAGDSETVTKVRELGLHSRLVLLAMLLACRRISAGLTLSGAPSPSPSPPRTPTKRTSSSNALSSPSKSASLETSQLHAYYSTILTRGENCLFTLVSRSEFSDLTGMLETVGLVTLSSGVGSLPGTPSKSGRRGFGRSTSFNAGGSKGNQEISFVEGVRLDEIARGLGISDSGAQDVVADVREEEVRAIWERERVRISREAKAQATAVDPGLVFNGATQG</sequence>
<dbReference type="PANTHER" id="PTHR10763">
    <property type="entry name" value="CELL DIVISION CONTROL PROTEIN 6-RELATED"/>
    <property type="match status" value="1"/>
</dbReference>
<feature type="region of interest" description="Disordered" evidence="3">
    <location>
        <begin position="493"/>
        <end position="523"/>
    </location>
</feature>
<dbReference type="GO" id="GO:0033314">
    <property type="term" value="P:mitotic DNA replication checkpoint signaling"/>
    <property type="evidence" value="ECO:0007669"/>
    <property type="project" value="TreeGrafter"/>
</dbReference>
<dbReference type="AlphaFoldDB" id="A0A8E2DNI9"/>
<dbReference type="OrthoDB" id="1926878at2759"/>
<evidence type="ECO:0000313" key="6">
    <source>
        <dbReference type="Proteomes" id="UP000250043"/>
    </source>
</evidence>
<feature type="compositionally biased region" description="Low complexity" evidence="3">
    <location>
        <begin position="509"/>
        <end position="523"/>
    </location>
</feature>
<dbReference type="PANTHER" id="PTHR10763:SF26">
    <property type="entry name" value="CELL DIVISION CONTROL PROTEIN 6 HOMOLOG"/>
    <property type="match status" value="1"/>
</dbReference>